<gene>
    <name evidence="2" type="ordered locus">CKL_2105</name>
</gene>
<dbReference type="Gene3D" id="3.40.50.150">
    <property type="entry name" value="Vaccinia Virus protein VP39"/>
    <property type="match status" value="1"/>
</dbReference>
<protein>
    <submittedName>
        <fullName evidence="2">Predicted methyltransferase</fullName>
    </submittedName>
</protein>
<dbReference type="RefSeq" id="WP_012102443.1">
    <property type="nucleotide sequence ID" value="NC_009706.1"/>
</dbReference>
<dbReference type="eggNOG" id="COG2227">
    <property type="taxonomic scope" value="Bacteria"/>
</dbReference>
<reference evidence="2 3" key="1">
    <citation type="journal article" date="2008" name="Proc. Natl. Acad. Sci. U.S.A.">
        <title>The genome of Clostridium kluyveri, a strict anaerobe with unique metabolic features.</title>
        <authorList>
            <person name="Seedorf H."/>
            <person name="Fricke W.F."/>
            <person name="Veith B."/>
            <person name="Brueggemann H."/>
            <person name="Liesegang H."/>
            <person name="Strittmatter A."/>
            <person name="Miethke M."/>
            <person name="Buckel W."/>
            <person name="Hinderberger J."/>
            <person name="Li F."/>
            <person name="Hagemeier C."/>
            <person name="Thauer R.K."/>
            <person name="Gottschalk G."/>
        </authorList>
    </citation>
    <scope>NUCLEOTIDE SEQUENCE [LARGE SCALE GENOMIC DNA]</scope>
    <source>
        <strain evidence="3">ATCC 8527 / DSM 555 / NCIMB 10680</strain>
    </source>
</reference>
<dbReference type="Proteomes" id="UP000002411">
    <property type="component" value="Chromosome"/>
</dbReference>
<dbReference type="InterPro" id="IPR029063">
    <property type="entry name" value="SAM-dependent_MTases_sf"/>
</dbReference>
<dbReference type="SUPFAM" id="SSF53448">
    <property type="entry name" value="Nucleotide-diphospho-sugar transferases"/>
    <property type="match status" value="1"/>
</dbReference>
<proteinExistence type="predicted"/>
<dbReference type="AlphaFoldDB" id="A5MZ21"/>
<dbReference type="CDD" id="cd02440">
    <property type="entry name" value="AdoMet_MTases"/>
    <property type="match status" value="1"/>
</dbReference>
<sequence length="410" mass="48053">MSSIKHDKIEFDCIIQANRFGWDGTEDYCVKKIDNKYVIEYVIEKLKKIENINKIIITVADIEKNKFFLDIASKNNVKCYFGSADNVLERFICALKDSKSKYVIKTLGQNCFIDVNLLKSMIKIIEANKNVEFVCTPDDFETKFTAEIFKSNLLLNIKKCIYNEDKEKIKNYLARPMSFVKANKDKFNVEIYKNIPKYNKEYLINIREKAKQIYEEGQTTGINYKNQIENGNFFLERYRFSGKFIKKQDCVLDIACGSGYGTKYIFDKITQNIIGADLNERVIQYDKENYSNIEFQVQDATKTTFSENQFDVVLSMETFEHIPLDLIDNYLHEIKRILKNNGIFICTTPQNDNGDIPLVPWHIKEYSLKEFKEILSKYFYLEKVYGSKNGIYTDDEKGNGMMAICRKKLY</sequence>
<dbReference type="Pfam" id="PF08241">
    <property type="entry name" value="Methyltransf_11"/>
    <property type="match status" value="1"/>
</dbReference>
<dbReference type="InterPro" id="IPR013216">
    <property type="entry name" value="Methyltransf_11"/>
</dbReference>
<evidence type="ECO:0000259" key="1">
    <source>
        <dbReference type="Pfam" id="PF08241"/>
    </source>
</evidence>
<dbReference type="InterPro" id="IPR029044">
    <property type="entry name" value="Nucleotide-diphossugar_trans"/>
</dbReference>
<accession>A5MZ21</accession>
<name>A5MZ21_CLOK5</name>
<keyword evidence="3" id="KW-1185">Reference proteome</keyword>
<dbReference type="KEGG" id="ckl:CKL_2105"/>
<dbReference type="PANTHER" id="PTHR43861:SF6">
    <property type="entry name" value="METHYLTRANSFERASE TYPE 11"/>
    <property type="match status" value="1"/>
</dbReference>
<organism evidence="2 3">
    <name type="scientific">Clostridium kluyveri (strain ATCC 8527 / DSM 555 / NBRC 12016 / NCIMB 10680 / K1)</name>
    <dbReference type="NCBI Taxonomy" id="431943"/>
    <lineage>
        <taxon>Bacteria</taxon>
        <taxon>Bacillati</taxon>
        <taxon>Bacillota</taxon>
        <taxon>Clostridia</taxon>
        <taxon>Eubacteriales</taxon>
        <taxon>Clostridiaceae</taxon>
        <taxon>Clostridium</taxon>
    </lineage>
</organism>
<dbReference type="HOGENOM" id="CLU_686758_0_0_9"/>
<dbReference type="EMBL" id="CP000673">
    <property type="protein sequence ID" value="EDK34117.1"/>
    <property type="molecule type" value="Genomic_DNA"/>
</dbReference>
<dbReference type="GO" id="GO:0032259">
    <property type="term" value="P:methylation"/>
    <property type="evidence" value="ECO:0007669"/>
    <property type="project" value="UniProtKB-KW"/>
</dbReference>
<evidence type="ECO:0000313" key="2">
    <source>
        <dbReference type="EMBL" id="EDK34117.1"/>
    </source>
</evidence>
<keyword evidence="2" id="KW-0808">Transferase</keyword>
<dbReference type="GO" id="GO:0008757">
    <property type="term" value="F:S-adenosylmethionine-dependent methyltransferase activity"/>
    <property type="evidence" value="ECO:0007669"/>
    <property type="project" value="InterPro"/>
</dbReference>
<feature type="domain" description="Methyltransferase type 11" evidence="1">
    <location>
        <begin position="252"/>
        <end position="346"/>
    </location>
</feature>
<evidence type="ECO:0000313" key="3">
    <source>
        <dbReference type="Proteomes" id="UP000002411"/>
    </source>
</evidence>
<dbReference type="Gene3D" id="3.90.550.10">
    <property type="entry name" value="Spore Coat Polysaccharide Biosynthesis Protein SpsA, Chain A"/>
    <property type="match status" value="1"/>
</dbReference>
<dbReference type="STRING" id="431943.CKL_2105"/>
<dbReference type="InterPro" id="IPR003329">
    <property type="entry name" value="Cytidylyl_trans"/>
</dbReference>
<dbReference type="eggNOG" id="COG1861">
    <property type="taxonomic scope" value="Bacteria"/>
</dbReference>
<dbReference type="Pfam" id="PF02348">
    <property type="entry name" value="CTP_transf_3"/>
    <property type="match status" value="1"/>
</dbReference>
<dbReference type="PANTHER" id="PTHR43861">
    <property type="entry name" value="TRANS-ACONITATE 2-METHYLTRANSFERASE-RELATED"/>
    <property type="match status" value="1"/>
</dbReference>
<dbReference type="SUPFAM" id="SSF53335">
    <property type="entry name" value="S-adenosyl-L-methionine-dependent methyltransferases"/>
    <property type="match status" value="1"/>
</dbReference>
<keyword evidence="2" id="KW-0489">Methyltransferase</keyword>